<evidence type="ECO:0000313" key="9">
    <source>
        <dbReference type="EMBL" id="HHS52813.1"/>
    </source>
</evidence>
<dbReference type="HAMAP" id="MF_00693">
    <property type="entry name" value="Transcrip_reg_TACO1"/>
    <property type="match status" value="1"/>
</dbReference>
<keyword evidence="2 6" id="KW-0963">Cytoplasm</keyword>
<comment type="subcellular location">
    <subcellularLocation>
        <location evidence="6">Cytoplasm</location>
    </subcellularLocation>
</comment>
<dbReference type="AlphaFoldDB" id="A0A7C6AAF9"/>
<dbReference type="InterPro" id="IPR017856">
    <property type="entry name" value="Integrase-like_N"/>
</dbReference>
<name>A0A7C6AAF9_UNCW3</name>
<dbReference type="SUPFAM" id="SSF75625">
    <property type="entry name" value="YebC-like"/>
    <property type="match status" value="1"/>
</dbReference>
<dbReference type="EMBL" id="DTLI01000194">
    <property type="protein sequence ID" value="HHS52813.1"/>
    <property type="molecule type" value="Genomic_DNA"/>
</dbReference>
<dbReference type="InterPro" id="IPR002876">
    <property type="entry name" value="Transcrip_reg_TACO1-like"/>
</dbReference>
<dbReference type="NCBIfam" id="TIGR01033">
    <property type="entry name" value="YebC/PmpR family DNA-binding transcriptional regulator"/>
    <property type="match status" value="1"/>
</dbReference>
<dbReference type="FunFam" id="1.10.10.200:FF:000002">
    <property type="entry name" value="Probable transcriptional regulatory protein CLM62_37755"/>
    <property type="match status" value="1"/>
</dbReference>
<dbReference type="GO" id="GO:0006355">
    <property type="term" value="P:regulation of DNA-templated transcription"/>
    <property type="evidence" value="ECO:0007669"/>
    <property type="project" value="UniProtKB-UniRule"/>
</dbReference>
<dbReference type="PANTHER" id="PTHR12532:SF6">
    <property type="entry name" value="TRANSCRIPTIONAL REGULATORY PROTEIN YEBC-RELATED"/>
    <property type="match status" value="1"/>
</dbReference>
<evidence type="ECO:0000256" key="6">
    <source>
        <dbReference type="HAMAP-Rule" id="MF_00693"/>
    </source>
</evidence>
<dbReference type="Gene3D" id="1.10.10.200">
    <property type="match status" value="1"/>
</dbReference>
<dbReference type="GO" id="GO:0005829">
    <property type="term" value="C:cytosol"/>
    <property type="evidence" value="ECO:0007669"/>
    <property type="project" value="TreeGrafter"/>
</dbReference>
<keyword evidence="4 6" id="KW-0238">DNA-binding</keyword>
<reference evidence="9" key="1">
    <citation type="journal article" date="2020" name="mSystems">
        <title>Genome- and Community-Level Interaction Insights into Carbon Utilization and Element Cycling Functions of Hydrothermarchaeota in Hydrothermal Sediment.</title>
        <authorList>
            <person name="Zhou Z."/>
            <person name="Liu Y."/>
            <person name="Xu W."/>
            <person name="Pan J."/>
            <person name="Luo Z.H."/>
            <person name="Li M."/>
        </authorList>
    </citation>
    <scope>NUCLEOTIDE SEQUENCE [LARGE SCALE GENOMIC DNA]</scope>
    <source>
        <strain evidence="9">SpSt-876</strain>
    </source>
</reference>
<feature type="domain" description="TACO1/YebC-like N-terminal" evidence="8">
    <location>
        <begin position="5"/>
        <end position="76"/>
    </location>
</feature>
<sequence>MSGHSKWAQIKHKKAKADVQKGKIFSKLIREITTAARLGGGDLDANPRLRTAVEQARAVNMPLENIERAIKKGTGELPGVTYEEVEYEGYGPGGVAMIVKALTDNKNRTTADVRHLFEKYGGNLGATGCVAWQFLPKGIITIAKDKADEDKILALALEAGADDVKSETDSFQIISSPENYEQVKRRLKEENIEWSSAELTRIPQNTIPLDEKNAEKVLRLYEALEELDEVSQIYANFDIADELMEKISSKV</sequence>
<evidence type="ECO:0000256" key="3">
    <source>
        <dbReference type="ARBA" id="ARBA00023015"/>
    </source>
</evidence>
<evidence type="ECO:0000256" key="4">
    <source>
        <dbReference type="ARBA" id="ARBA00023125"/>
    </source>
</evidence>
<dbReference type="Pfam" id="PF20772">
    <property type="entry name" value="TACO1_YebC_N"/>
    <property type="match status" value="1"/>
</dbReference>
<evidence type="ECO:0000259" key="7">
    <source>
        <dbReference type="Pfam" id="PF01709"/>
    </source>
</evidence>
<dbReference type="Gene3D" id="3.30.70.980">
    <property type="match status" value="2"/>
</dbReference>
<dbReference type="InterPro" id="IPR048300">
    <property type="entry name" value="TACO1_YebC-like_2nd/3rd_dom"/>
</dbReference>
<dbReference type="Pfam" id="PF01709">
    <property type="entry name" value="Transcrip_reg"/>
    <property type="match status" value="1"/>
</dbReference>
<dbReference type="NCBIfam" id="NF009044">
    <property type="entry name" value="PRK12378.1"/>
    <property type="match status" value="1"/>
</dbReference>
<feature type="domain" description="TACO1/YebC-like second and third" evidence="7">
    <location>
        <begin position="82"/>
        <end position="237"/>
    </location>
</feature>
<protein>
    <recommendedName>
        <fullName evidence="6">Probable transcriptional regulatory protein ENW73_08165</fullName>
    </recommendedName>
</protein>
<evidence type="ECO:0000256" key="5">
    <source>
        <dbReference type="ARBA" id="ARBA00023163"/>
    </source>
</evidence>
<gene>
    <name evidence="9" type="ORF">ENW73_08165</name>
</gene>
<keyword evidence="5 6" id="KW-0804">Transcription</keyword>
<dbReference type="InterPro" id="IPR026564">
    <property type="entry name" value="Transcrip_reg_TACO1-like_dom3"/>
</dbReference>
<dbReference type="InterPro" id="IPR029072">
    <property type="entry name" value="YebC-like"/>
</dbReference>
<proteinExistence type="inferred from homology"/>
<comment type="similarity">
    <text evidence="1 6">Belongs to the TACO1 family.</text>
</comment>
<organism evidence="9">
    <name type="scientific">candidate division WOR-3 bacterium</name>
    <dbReference type="NCBI Taxonomy" id="2052148"/>
    <lineage>
        <taxon>Bacteria</taxon>
        <taxon>Bacteria division WOR-3</taxon>
    </lineage>
</organism>
<evidence type="ECO:0000259" key="8">
    <source>
        <dbReference type="Pfam" id="PF20772"/>
    </source>
</evidence>
<accession>A0A7C6AAF9</accession>
<dbReference type="InterPro" id="IPR049083">
    <property type="entry name" value="TACO1_YebC_N"/>
</dbReference>
<dbReference type="PANTHER" id="PTHR12532">
    <property type="entry name" value="TRANSLATIONAL ACTIVATOR OF CYTOCHROME C OXIDASE 1"/>
    <property type="match status" value="1"/>
</dbReference>
<dbReference type="GO" id="GO:0003677">
    <property type="term" value="F:DNA binding"/>
    <property type="evidence" value="ECO:0007669"/>
    <property type="project" value="UniProtKB-UniRule"/>
</dbReference>
<keyword evidence="3 6" id="KW-0805">Transcription regulation</keyword>
<dbReference type="NCBIfam" id="NF001030">
    <property type="entry name" value="PRK00110.1"/>
    <property type="match status" value="1"/>
</dbReference>
<comment type="caution">
    <text evidence="9">The sequence shown here is derived from an EMBL/GenBank/DDBJ whole genome shotgun (WGS) entry which is preliminary data.</text>
</comment>
<evidence type="ECO:0000256" key="2">
    <source>
        <dbReference type="ARBA" id="ARBA00022490"/>
    </source>
</evidence>
<evidence type="ECO:0000256" key="1">
    <source>
        <dbReference type="ARBA" id="ARBA00008724"/>
    </source>
</evidence>